<organism evidence="2 3">
    <name type="scientific">Paeniglutamicibacter gangotriensis</name>
    <dbReference type="NCBI Taxonomy" id="254787"/>
    <lineage>
        <taxon>Bacteria</taxon>
        <taxon>Bacillati</taxon>
        <taxon>Actinomycetota</taxon>
        <taxon>Actinomycetes</taxon>
        <taxon>Micrococcales</taxon>
        <taxon>Micrococcaceae</taxon>
        <taxon>Paeniglutamicibacter</taxon>
    </lineage>
</organism>
<feature type="transmembrane region" description="Helical" evidence="1">
    <location>
        <begin position="20"/>
        <end position="41"/>
    </location>
</feature>
<protein>
    <submittedName>
        <fullName evidence="2">Uncharacterized protein</fullName>
    </submittedName>
</protein>
<evidence type="ECO:0000313" key="3">
    <source>
        <dbReference type="Proteomes" id="UP000323856"/>
    </source>
</evidence>
<reference evidence="2 3" key="1">
    <citation type="submission" date="2019-07" db="EMBL/GenBank/DDBJ databases">
        <title>Analysis of the biochemical properties, biological activity and biotechnological potential of siderophores and biosurfactants produced by Antarctic psychrotolerant bacteria.</title>
        <authorList>
            <person name="Styczynski M."/>
            <person name="Krucon T."/>
            <person name="Decewicz P."/>
            <person name="Dziewit L."/>
        </authorList>
    </citation>
    <scope>NUCLEOTIDE SEQUENCE [LARGE SCALE GENOMIC DNA]</scope>
    <source>
        <strain evidence="2 3">ANT_H27</strain>
    </source>
</reference>
<keyword evidence="1" id="KW-1133">Transmembrane helix</keyword>
<dbReference type="EMBL" id="VOBL01000006">
    <property type="protein sequence ID" value="KAA0977572.1"/>
    <property type="molecule type" value="Genomic_DNA"/>
</dbReference>
<evidence type="ECO:0000256" key="1">
    <source>
        <dbReference type="SAM" id="Phobius"/>
    </source>
</evidence>
<comment type="caution">
    <text evidence="2">The sequence shown here is derived from an EMBL/GenBank/DDBJ whole genome shotgun (WGS) entry which is preliminary data.</text>
</comment>
<feature type="transmembrane region" description="Helical" evidence="1">
    <location>
        <begin position="47"/>
        <end position="69"/>
    </location>
</feature>
<name>A0A5B0EGM7_9MICC</name>
<evidence type="ECO:0000313" key="2">
    <source>
        <dbReference type="EMBL" id="KAA0977572.1"/>
    </source>
</evidence>
<sequence>MNTNSIATTAPANRVNGAQYAWIGFAMGIACMAALFIYGLVSSTPGMLVMSSSMAAMLGAVWVSTSATARKKNRQ</sequence>
<proteinExistence type="predicted"/>
<dbReference type="AlphaFoldDB" id="A0A5B0EGM7"/>
<keyword evidence="1" id="KW-0472">Membrane</keyword>
<gene>
    <name evidence="2" type="ORF">FQ154_07590</name>
</gene>
<dbReference type="OrthoDB" id="4966818at2"/>
<accession>A0A5B0EGM7</accession>
<dbReference type="RefSeq" id="WP_149619248.1">
    <property type="nucleotide sequence ID" value="NZ_JBITUG010000023.1"/>
</dbReference>
<dbReference type="Proteomes" id="UP000323856">
    <property type="component" value="Unassembled WGS sequence"/>
</dbReference>
<keyword evidence="1" id="KW-0812">Transmembrane</keyword>